<dbReference type="AlphaFoldDB" id="A0A444Z370"/>
<reference evidence="2 3" key="1">
    <citation type="submission" date="2019-01" db="EMBL/GenBank/DDBJ databases">
        <title>Sequencing of cultivated peanut Arachis hypogaea provides insights into genome evolution and oil improvement.</title>
        <authorList>
            <person name="Chen X."/>
        </authorList>
    </citation>
    <scope>NUCLEOTIDE SEQUENCE [LARGE SCALE GENOMIC DNA]</scope>
    <source>
        <strain evidence="3">cv. Fuhuasheng</strain>
        <tissue evidence="2">Leaves</tissue>
    </source>
</reference>
<dbReference type="Proteomes" id="UP000289738">
    <property type="component" value="Chromosome B05"/>
</dbReference>
<dbReference type="EMBL" id="SDMP01000015">
    <property type="protein sequence ID" value="RYR08649.1"/>
    <property type="molecule type" value="Genomic_DNA"/>
</dbReference>
<evidence type="ECO:0000313" key="2">
    <source>
        <dbReference type="EMBL" id="RYR08649.1"/>
    </source>
</evidence>
<evidence type="ECO:0000256" key="1">
    <source>
        <dbReference type="SAM" id="MobiDB-lite"/>
    </source>
</evidence>
<protein>
    <submittedName>
        <fullName evidence="2">Uncharacterized protein</fullName>
    </submittedName>
</protein>
<comment type="caution">
    <text evidence="2">The sequence shown here is derived from an EMBL/GenBank/DDBJ whole genome shotgun (WGS) entry which is preliminary data.</text>
</comment>
<keyword evidence="3" id="KW-1185">Reference proteome</keyword>
<proteinExistence type="predicted"/>
<accession>A0A444Z370</accession>
<sequence length="91" mass="10276">MYKVAEGKEPENWLLLRSNSLRESKSLNSSGTVPVNLLLLRWKRDMSMNKDSSLTRVPWRFAWLRSMPATTGNADADAPILSSVKSQKTPL</sequence>
<feature type="region of interest" description="Disordered" evidence="1">
    <location>
        <begin position="72"/>
        <end position="91"/>
    </location>
</feature>
<organism evidence="2 3">
    <name type="scientific">Arachis hypogaea</name>
    <name type="common">Peanut</name>
    <dbReference type="NCBI Taxonomy" id="3818"/>
    <lineage>
        <taxon>Eukaryota</taxon>
        <taxon>Viridiplantae</taxon>
        <taxon>Streptophyta</taxon>
        <taxon>Embryophyta</taxon>
        <taxon>Tracheophyta</taxon>
        <taxon>Spermatophyta</taxon>
        <taxon>Magnoliopsida</taxon>
        <taxon>eudicotyledons</taxon>
        <taxon>Gunneridae</taxon>
        <taxon>Pentapetalae</taxon>
        <taxon>rosids</taxon>
        <taxon>fabids</taxon>
        <taxon>Fabales</taxon>
        <taxon>Fabaceae</taxon>
        <taxon>Papilionoideae</taxon>
        <taxon>50 kb inversion clade</taxon>
        <taxon>dalbergioids sensu lato</taxon>
        <taxon>Dalbergieae</taxon>
        <taxon>Pterocarpus clade</taxon>
        <taxon>Arachis</taxon>
    </lineage>
</organism>
<gene>
    <name evidence="2" type="ORF">Ahy_B05g076448</name>
</gene>
<evidence type="ECO:0000313" key="3">
    <source>
        <dbReference type="Proteomes" id="UP000289738"/>
    </source>
</evidence>
<name>A0A444Z370_ARAHY</name>